<evidence type="ECO:0000259" key="2">
    <source>
        <dbReference type="Pfam" id="PF00266"/>
    </source>
</evidence>
<dbReference type="Proteomes" id="UP000035100">
    <property type="component" value="Unassembled WGS sequence"/>
</dbReference>
<comment type="caution">
    <text evidence="3">The sequence shown here is derived from an EMBL/GenBank/DDBJ whole genome shotgun (WGS) entry which is preliminary data.</text>
</comment>
<protein>
    <submittedName>
        <fullName evidence="3">Selenocysteine lyase</fullName>
    </submittedName>
</protein>
<dbReference type="RefSeq" id="WP_018301308.1">
    <property type="nucleotide sequence ID" value="NZ_KB902276.1"/>
</dbReference>
<feature type="domain" description="Aminotransferase class V" evidence="2">
    <location>
        <begin position="28"/>
        <end position="402"/>
    </location>
</feature>
<dbReference type="EMBL" id="AONG01000008">
    <property type="protein sequence ID" value="KIQ69761.1"/>
    <property type="molecule type" value="Genomic_DNA"/>
</dbReference>
<dbReference type="STRING" id="1123501.Wenmar_01331"/>
<dbReference type="InterPro" id="IPR015422">
    <property type="entry name" value="PyrdxlP-dep_Trfase_small"/>
</dbReference>
<gene>
    <name evidence="3" type="ORF">Wenmar_01331</name>
</gene>
<dbReference type="GO" id="GO:0016829">
    <property type="term" value="F:lyase activity"/>
    <property type="evidence" value="ECO:0007669"/>
    <property type="project" value="UniProtKB-KW"/>
</dbReference>
<evidence type="ECO:0000256" key="1">
    <source>
        <dbReference type="ARBA" id="ARBA00022898"/>
    </source>
</evidence>
<dbReference type="eggNOG" id="COG0520">
    <property type="taxonomic scope" value="Bacteria"/>
</dbReference>
<name>A0A0D0PED9_9RHOB</name>
<dbReference type="PANTHER" id="PTHR43586:SF8">
    <property type="entry name" value="CYSTEINE DESULFURASE 1, CHLOROPLASTIC"/>
    <property type="match status" value="1"/>
</dbReference>
<dbReference type="OrthoDB" id="7801625at2"/>
<sequence length="412" mass="43298">MFSDALLTDIRSRFAHVEACPFSGPRIFFESAGGALHLNAVAETSARFAAIPDNQGRDNPASAALMQVIAKGKDDARMFLNAPGGEIFFGESGTEVLYRLVRTAAVGAAEGGVMLGTTLEHPASREAMAHWAKVTGRPHVMVPHDDATGTVTADAWRTHLTPEVRVASVIHTSPVTGQSVDLAAICATIREVAPEALIIVDGIQHASHGAVDLSEARPDGYAVSPYKVFSRHGYGIGWASDRLSALPREGIGGKWEHGTRDTGSYATWSDVVAYLDWLGGTVSDAGEPRARLEAAAEAIGAHERGLAQALIEGSGNLAGLRDLPGVTLVGGEDVSRREGVVSFDVAGRPAGEIVRALADEGIRVHSRNADVYSGNVLTPLGLADCVRVSFGHYNSLAEVRSLLAAMARIIGA</sequence>
<dbReference type="Pfam" id="PF00266">
    <property type="entry name" value="Aminotran_5"/>
    <property type="match status" value="1"/>
</dbReference>
<dbReference type="PATRIC" id="fig|1123501.6.peg.1415"/>
<dbReference type="AlphaFoldDB" id="A0A0D0PED9"/>
<organism evidence="3 4">
    <name type="scientific">Wenxinia marina DSM 24838</name>
    <dbReference type="NCBI Taxonomy" id="1123501"/>
    <lineage>
        <taxon>Bacteria</taxon>
        <taxon>Pseudomonadati</taxon>
        <taxon>Pseudomonadota</taxon>
        <taxon>Alphaproteobacteria</taxon>
        <taxon>Rhodobacterales</taxon>
        <taxon>Roseobacteraceae</taxon>
        <taxon>Wenxinia</taxon>
    </lineage>
</organism>
<dbReference type="InterPro" id="IPR015421">
    <property type="entry name" value="PyrdxlP-dep_Trfase_major"/>
</dbReference>
<dbReference type="Gene3D" id="3.40.640.10">
    <property type="entry name" value="Type I PLP-dependent aspartate aminotransferase-like (Major domain)"/>
    <property type="match status" value="1"/>
</dbReference>
<keyword evidence="4" id="KW-1185">Reference proteome</keyword>
<evidence type="ECO:0000313" key="3">
    <source>
        <dbReference type="EMBL" id="KIQ69761.1"/>
    </source>
</evidence>
<dbReference type="PANTHER" id="PTHR43586">
    <property type="entry name" value="CYSTEINE DESULFURASE"/>
    <property type="match status" value="1"/>
</dbReference>
<dbReference type="SUPFAM" id="SSF53383">
    <property type="entry name" value="PLP-dependent transferases"/>
    <property type="match status" value="1"/>
</dbReference>
<reference evidence="3 4" key="1">
    <citation type="submission" date="2013-01" db="EMBL/GenBank/DDBJ databases">
        <authorList>
            <person name="Fiebig A."/>
            <person name="Goeker M."/>
            <person name="Klenk H.-P.P."/>
        </authorList>
    </citation>
    <scope>NUCLEOTIDE SEQUENCE [LARGE SCALE GENOMIC DNA]</scope>
    <source>
        <strain evidence="3 4">DSM 24838</strain>
    </source>
</reference>
<accession>A0A0D0PED9</accession>
<dbReference type="Gene3D" id="3.90.1150.10">
    <property type="entry name" value="Aspartate Aminotransferase, domain 1"/>
    <property type="match status" value="1"/>
</dbReference>
<keyword evidence="1" id="KW-0663">Pyridoxal phosphate</keyword>
<keyword evidence="3" id="KW-0456">Lyase</keyword>
<dbReference type="InterPro" id="IPR000192">
    <property type="entry name" value="Aminotrans_V_dom"/>
</dbReference>
<dbReference type="InterPro" id="IPR015424">
    <property type="entry name" value="PyrdxlP-dep_Trfase"/>
</dbReference>
<proteinExistence type="predicted"/>
<evidence type="ECO:0000313" key="4">
    <source>
        <dbReference type="Proteomes" id="UP000035100"/>
    </source>
</evidence>